<comment type="caution">
    <text evidence="1">The sequence shown here is derived from an EMBL/GenBank/DDBJ whole genome shotgun (WGS) entry which is preliminary data.</text>
</comment>
<dbReference type="Proteomes" id="UP000789759">
    <property type="component" value="Unassembled WGS sequence"/>
</dbReference>
<reference evidence="1" key="1">
    <citation type="submission" date="2021-06" db="EMBL/GenBank/DDBJ databases">
        <authorList>
            <person name="Kallberg Y."/>
            <person name="Tangrot J."/>
            <person name="Rosling A."/>
        </authorList>
    </citation>
    <scope>NUCLEOTIDE SEQUENCE</scope>
    <source>
        <strain evidence="1">FL966</strain>
    </source>
</reference>
<keyword evidence="2" id="KW-1185">Reference proteome</keyword>
<dbReference type="OrthoDB" id="2424504at2759"/>
<feature type="non-terminal residue" evidence="1">
    <location>
        <position position="41"/>
    </location>
</feature>
<dbReference type="EMBL" id="CAJVQA010025802">
    <property type="protein sequence ID" value="CAG8787127.1"/>
    <property type="molecule type" value="Genomic_DNA"/>
</dbReference>
<gene>
    <name evidence="1" type="ORF">CPELLU_LOCUS16765</name>
</gene>
<protein>
    <submittedName>
        <fullName evidence="1">25143_t:CDS:1</fullName>
    </submittedName>
</protein>
<evidence type="ECO:0000313" key="1">
    <source>
        <dbReference type="EMBL" id="CAG8787127.1"/>
    </source>
</evidence>
<sequence length="41" mass="4636">MILCINAKTKKVENRAISFKTVIKVITFIENYAKQHGLPSS</sequence>
<organism evidence="1 2">
    <name type="scientific">Cetraspora pellucida</name>
    <dbReference type="NCBI Taxonomy" id="1433469"/>
    <lineage>
        <taxon>Eukaryota</taxon>
        <taxon>Fungi</taxon>
        <taxon>Fungi incertae sedis</taxon>
        <taxon>Mucoromycota</taxon>
        <taxon>Glomeromycotina</taxon>
        <taxon>Glomeromycetes</taxon>
        <taxon>Diversisporales</taxon>
        <taxon>Gigasporaceae</taxon>
        <taxon>Cetraspora</taxon>
    </lineage>
</organism>
<evidence type="ECO:0000313" key="2">
    <source>
        <dbReference type="Proteomes" id="UP000789759"/>
    </source>
</evidence>
<proteinExistence type="predicted"/>
<name>A0A9N9JL30_9GLOM</name>
<dbReference type="AlphaFoldDB" id="A0A9N9JL30"/>
<accession>A0A9N9JL30</accession>